<protein>
    <submittedName>
        <fullName evidence="1">GGDEF domain-containing protein</fullName>
    </submittedName>
</protein>
<keyword evidence="2" id="KW-1185">Reference proteome</keyword>
<evidence type="ECO:0000313" key="1">
    <source>
        <dbReference type="EMBL" id="MEJ8304917.1"/>
    </source>
</evidence>
<name>A0ACC6PDC5_9BACL</name>
<comment type="caution">
    <text evidence="1">The sequence shown here is derived from an EMBL/GenBank/DDBJ whole genome shotgun (WGS) entry which is preliminary data.</text>
</comment>
<reference evidence="1" key="1">
    <citation type="submission" date="2024-03" db="EMBL/GenBank/DDBJ databases">
        <title>Whole genome sequecning of epiphytes from Marcgravia umbellata leaves.</title>
        <authorList>
            <person name="Kumar G."/>
            <person name="Savka M.A."/>
        </authorList>
    </citation>
    <scope>NUCLEOTIDE SEQUENCE</scope>
    <source>
        <strain evidence="1">RIT_BL5</strain>
    </source>
</reference>
<gene>
    <name evidence="1" type="ORF">WKI47_13505</name>
</gene>
<accession>A0ACC6PDC5</accession>
<organism evidence="1 2">
    <name type="scientific">Saccharibacillus sacchari</name>
    <dbReference type="NCBI Taxonomy" id="456493"/>
    <lineage>
        <taxon>Bacteria</taxon>
        <taxon>Bacillati</taxon>
        <taxon>Bacillota</taxon>
        <taxon>Bacilli</taxon>
        <taxon>Bacillales</taxon>
        <taxon>Paenibacillaceae</taxon>
        <taxon>Saccharibacillus</taxon>
    </lineage>
</organism>
<evidence type="ECO:0000313" key="2">
    <source>
        <dbReference type="Proteomes" id="UP001380953"/>
    </source>
</evidence>
<dbReference type="Proteomes" id="UP001380953">
    <property type="component" value="Unassembled WGS sequence"/>
</dbReference>
<dbReference type="EMBL" id="JBBKAR010000034">
    <property type="protein sequence ID" value="MEJ8304917.1"/>
    <property type="molecule type" value="Genomic_DNA"/>
</dbReference>
<proteinExistence type="predicted"/>
<sequence length="484" mass="53898">MNILFYRDSQDQLFHISPRQLKVALTLSLIMAGFTLAALVFANRPLPVFAAFFPVLSAWGILGDVLTAFILFNQFRASRILPLLLLASSFMLTGMLSLFYLLALTGMLPTVGPFAPGPQTSAWLWCFWHLAFPIGILSFCWSVHQKPRIIPLRKLPAYLLVATVSVVGGALLLFTLATAGQNLLPVIIENGNYRKLIDSGFGPFIWGLNALAFVFAMFPYKRRGVLRVWLSVSTLAFLLSITLSLAAEQRYTLGWYASRVDVLIASTVVLLAIISEVNKLFIRLSRQHEELAESQRALEEANEQLKELSGVDALTKIANRRKFDEELRQELNAPQRAKEHLSLLMIDIDFFKAYNDNYGHLGGDMVLRSLAPKLESEALAHFGFTARYGGEEFAIILPGHSEIEAEQIAELMIETVRSLGIPHAYSEISDQITISIGGCTLYPGEKSGAHDLIGRADEALYRAKAQGRNRFVLARSGRPRRPFP</sequence>